<feature type="compositionally biased region" description="Polar residues" evidence="1">
    <location>
        <begin position="63"/>
        <end position="74"/>
    </location>
</feature>
<protein>
    <submittedName>
        <fullName evidence="2">Uncharacterized protein</fullName>
    </submittedName>
</protein>
<name>A0A164L6H7_9CRUS</name>
<gene>
    <name evidence="2" type="ORF">APZ42_033343</name>
</gene>
<evidence type="ECO:0000313" key="3">
    <source>
        <dbReference type="Proteomes" id="UP000076858"/>
    </source>
</evidence>
<evidence type="ECO:0000313" key="2">
    <source>
        <dbReference type="EMBL" id="KZS03836.1"/>
    </source>
</evidence>
<comment type="caution">
    <text evidence="2">The sequence shown here is derived from an EMBL/GenBank/DDBJ whole genome shotgun (WGS) entry which is preliminary data.</text>
</comment>
<dbReference type="EMBL" id="LRGB01003181">
    <property type="protein sequence ID" value="KZS03836.1"/>
    <property type="molecule type" value="Genomic_DNA"/>
</dbReference>
<dbReference type="OrthoDB" id="416987at2759"/>
<reference evidence="2 3" key="1">
    <citation type="submission" date="2016-03" db="EMBL/GenBank/DDBJ databases">
        <title>EvidentialGene: Evidence-directed Construction of Genes on Genomes.</title>
        <authorList>
            <person name="Gilbert D.G."/>
            <person name="Choi J.-H."/>
            <person name="Mockaitis K."/>
            <person name="Colbourne J."/>
            <person name="Pfrender M."/>
        </authorList>
    </citation>
    <scope>NUCLEOTIDE SEQUENCE [LARGE SCALE GENOMIC DNA]</scope>
    <source>
        <strain evidence="2 3">Xinb3</strain>
        <tissue evidence="2">Complete organism</tissue>
    </source>
</reference>
<sequence length="201" mass="22587">MMKTLRDEMHEQRANITFSHQRMIELETSKAMKKHKDDILIELRRSRVTEQGETPETGEDSSEGTVTARSRHSSNASVINISCDTRDDLTAERDTLMGELMGAGHIVRTSKDKKERRVNTLKAQSRHDRIVELTRKLAGISTADERTSDREQLDVALSEIAVLEQLAEPPKRDPTPTTTTLVNRPALPLPVFSGDIAAWES</sequence>
<dbReference type="Proteomes" id="UP000076858">
    <property type="component" value="Unassembled WGS sequence"/>
</dbReference>
<keyword evidence="3" id="KW-1185">Reference proteome</keyword>
<evidence type="ECO:0000256" key="1">
    <source>
        <dbReference type="SAM" id="MobiDB-lite"/>
    </source>
</evidence>
<accession>A0A164L6H7</accession>
<feature type="region of interest" description="Disordered" evidence="1">
    <location>
        <begin position="44"/>
        <end position="74"/>
    </location>
</feature>
<proteinExistence type="predicted"/>
<dbReference type="AlphaFoldDB" id="A0A164L6H7"/>
<organism evidence="2 3">
    <name type="scientific">Daphnia magna</name>
    <dbReference type="NCBI Taxonomy" id="35525"/>
    <lineage>
        <taxon>Eukaryota</taxon>
        <taxon>Metazoa</taxon>
        <taxon>Ecdysozoa</taxon>
        <taxon>Arthropoda</taxon>
        <taxon>Crustacea</taxon>
        <taxon>Branchiopoda</taxon>
        <taxon>Diplostraca</taxon>
        <taxon>Cladocera</taxon>
        <taxon>Anomopoda</taxon>
        <taxon>Daphniidae</taxon>
        <taxon>Daphnia</taxon>
    </lineage>
</organism>